<evidence type="ECO:0000256" key="2">
    <source>
        <dbReference type="ARBA" id="ARBA00023125"/>
    </source>
</evidence>
<protein>
    <submittedName>
        <fullName evidence="5">Transcriptional regulator, MarR family</fullName>
    </submittedName>
</protein>
<keyword evidence="1" id="KW-0805">Transcription regulation</keyword>
<evidence type="ECO:0000256" key="3">
    <source>
        <dbReference type="ARBA" id="ARBA00023163"/>
    </source>
</evidence>
<dbReference type="STRING" id="1219383.SAMN05421733_11223"/>
<evidence type="ECO:0000256" key="1">
    <source>
        <dbReference type="ARBA" id="ARBA00023015"/>
    </source>
</evidence>
<dbReference type="SMART" id="SM00347">
    <property type="entry name" value="HTH_MARR"/>
    <property type="match status" value="1"/>
</dbReference>
<feature type="domain" description="HTH marR-type" evidence="4">
    <location>
        <begin position="9"/>
        <end position="141"/>
    </location>
</feature>
<dbReference type="InterPro" id="IPR036390">
    <property type="entry name" value="WH_DNA-bd_sf"/>
</dbReference>
<name>A0A1G6JQ58_9GAMM</name>
<keyword evidence="2" id="KW-0238">DNA-binding</keyword>
<dbReference type="Gene3D" id="1.10.10.10">
    <property type="entry name" value="Winged helix-like DNA-binding domain superfamily/Winged helix DNA-binding domain"/>
    <property type="match status" value="1"/>
</dbReference>
<organism evidence="5 6">
    <name type="scientific">Acinetobacter boissieri</name>
    <dbReference type="NCBI Taxonomy" id="1219383"/>
    <lineage>
        <taxon>Bacteria</taxon>
        <taxon>Pseudomonadati</taxon>
        <taxon>Pseudomonadota</taxon>
        <taxon>Gammaproteobacteria</taxon>
        <taxon>Moraxellales</taxon>
        <taxon>Moraxellaceae</taxon>
        <taxon>Acinetobacter</taxon>
    </lineage>
</organism>
<dbReference type="GO" id="GO:0003700">
    <property type="term" value="F:DNA-binding transcription factor activity"/>
    <property type="evidence" value="ECO:0007669"/>
    <property type="project" value="InterPro"/>
</dbReference>
<dbReference type="PROSITE" id="PS01117">
    <property type="entry name" value="HTH_MARR_1"/>
    <property type="match status" value="1"/>
</dbReference>
<evidence type="ECO:0000259" key="4">
    <source>
        <dbReference type="PROSITE" id="PS50995"/>
    </source>
</evidence>
<sequence>MTLNKYIIDQQVGYLLRKAYQRHLAIFQQNIGYSQLTSVQFTVLYTVNFLEGCSQKELVEKTAIDQATIRGIVDRLIKRELLIQSQDVIDKRKVKIHITSLGVELLEGATDQARLISEKTLDILNPAEQLALIHVLKKLSE</sequence>
<gene>
    <name evidence="5" type="ORF">SAMN05421733_11223</name>
</gene>
<dbReference type="Proteomes" id="UP000242501">
    <property type="component" value="Unassembled WGS sequence"/>
</dbReference>
<keyword evidence="3" id="KW-0804">Transcription</keyword>
<dbReference type="AlphaFoldDB" id="A0A1G6JQ58"/>
<evidence type="ECO:0000313" key="6">
    <source>
        <dbReference type="Proteomes" id="UP000242501"/>
    </source>
</evidence>
<dbReference type="PROSITE" id="PS50995">
    <property type="entry name" value="HTH_MARR_2"/>
    <property type="match status" value="1"/>
</dbReference>
<evidence type="ECO:0000313" key="5">
    <source>
        <dbReference type="EMBL" id="SDC20859.1"/>
    </source>
</evidence>
<dbReference type="InterPro" id="IPR000835">
    <property type="entry name" value="HTH_MarR-typ"/>
</dbReference>
<dbReference type="InterPro" id="IPR036388">
    <property type="entry name" value="WH-like_DNA-bd_sf"/>
</dbReference>
<reference evidence="6" key="1">
    <citation type="submission" date="2016-09" db="EMBL/GenBank/DDBJ databases">
        <authorList>
            <person name="Varghese N."/>
            <person name="Submissions S."/>
        </authorList>
    </citation>
    <scope>NUCLEOTIDE SEQUENCE [LARGE SCALE GENOMIC DNA]</scope>
    <source>
        <strain evidence="6">ANC 4422</strain>
    </source>
</reference>
<dbReference type="Pfam" id="PF01047">
    <property type="entry name" value="MarR"/>
    <property type="match status" value="1"/>
</dbReference>
<accession>A0A1G6JQ58</accession>
<keyword evidence="6" id="KW-1185">Reference proteome</keyword>
<dbReference type="PANTHER" id="PTHR42756:SF1">
    <property type="entry name" value="TRANSCRIPTIONAL REPRESSOR OF EMRAB OPERON"/>
    <property type="match status" value="1"/>
</dbReference>
<dbReference type="SUPFAM" id="SSF46785">
    <property type="entry name" value="Winged helix' DNA-binding domain"/>
    <property type="match status" value="1"/>
</dbReference>
<proteinExistence type="predicted"/>
<dbReference type="OrthoDB" id="9814496at2"/>
<dbReference type="RefSeq" id="WP_092749695.1">
    <property type="nucleotide sequence ID" value="NZ_FMYL01000012.1"/>
</dbReference>
<dbReference type="InterPro" id="IPR023187">
    <property type="entry name" value="Tscrpt_reg_MarR-type_CS"/>
</dbReference>
<dbReference type="PANTHER" id="PTHR42756">
    <property type="entry name" value="TRANSCRIPTIONAL REGULATOR, MARR"/>
    <property type="match status" value="1"/>
</dbReference>
<dbReference type="EMBL" id="FMYL01000012">
    <property type="protein sequence ID" value="SDC20859.1"/>
    <property type="molecule type" value="Genomic_DNA"/>
</dbReference>
<dbReference type="GO" id="GO:0003677">
    <property type="term" value="F:DNA binding"/>
    <property type="evidence" value="ECO:0007669"/>
    <property type="project" value="UniProtKB-KW"/>
</dbReference>